<reference evidence="3" key="1">
    <citation type="submission" date="2017-09" db="EMBL/GenBank/DDBJ databases">
        <title>Depth-based differentiation of microbial function through sediment-hosted aquifers and enrichment of novel symbionts in the deep terrestrial subsurface.</title>
        <authorList>
            <person name="Probst A.J."/>
            <person name="Ladd B."/>
            <person name="Jarett J.K."/>
            <person name="Geller-Mcgrath D.E."/>
            <person name="Sieber C.M.K."/>
            <person name="Emerson J.B."/>
            <person name="Anantharaman K."/>
            <person name="Thomas B.C."/>
            <person name="Malmstrom R."/>
            <person name="Stieglmeier M."/>
            <person name="Klingl A."/>
            <person name="Woyke T."/>
            <person name="Ryan C.M."/>
            <person name="Banfield J.F."/>
        </authorList>
    </citation>
    <scope>NUCLEOTIDE SEQUENCE [LARGE SCALE GENOMIC DNA]</scope>
</reference>
<comment type="caution">
    <text evidence="2">The sequence shown here is derived from an EMBL/GenBank/DDBJ whole genome shotgun (WGS) entry which is preliminary data.</text>
</comment>
<keyword evidence="1" id="KW-1133">Transmembrane helix</keyword>
<dbReference type="Proteomes" id="UP000228711">
    <property type="component" value="Unassembled WGS sequence"/>
</dbReference>
<protein>
    <submittedName>
        <fullName evidence="2">Uncharacterized protein</fullName>
    </submittedName>
</protein>
<name>A0A2H0YW84_9BACT</name>
<evidence type="ECO:0000313" key="2">
    <source>
        <dbReference type="EMBL" id="PIS42002.1"/>
    </source>
</evidence>
<accession>A0A2H0YW84</accession>
<dbReference type="AlphaFoldDB" id="A0A2H0YW84"/>
<organism evidence="2 3">
    <name type="scientific">Candidatus Kerfeldbacteria bacterium CG08_land_8_20_14_0_20_42_7</name>
    <dbReference type="NCBI Taxonomy" id="2014245"/>
    <lineage>
        <taxon>Bacteria</taxon>
        <taxon>Candidatus Kerfeldiibacteriota</taxon>
    </lineage>
</organism>
<proteinExistence type="predicted"/>
<evidence type="ECO:0000256" key="1">
    <source>
        <dbReference type="SAM" id="Phobius"/>
    </source>
</evidence>
<sequence>MDIMPSQIKTDIDTRVQLGLSVGMISAFFIGMAFLGLLSSNFKTKNVSLVEVNIEKPEVVKSSYNIDDRYLTALIINTDDKSKITTLQENITAGGDRVALIVSTLGEGTSAQNEHMMIVMPQGDEIEGAKESDIVVKEVTGFEAKEVATERSSSEVVNRYLLGFENIVYKEDVKPDEESPLENLGNDMVDINARTAELIKDINDNPDLSDEVKKQHVAVLEEGLIPEYSDMPEDATLRYGPENGATMKGTIIFTEFYVESEGSLENWTVDQWEEHSFNSWYGFLGWESIASPEYNLTFWIFTTDPRDDLQSTEHEPSTHVGESHWIHNLMRNRKVCVILDLGPLGCLDTDGTYKDEVDKFNDAMEDEYGVSQAYSLFAVKDEVLPAKYPPYIDSWPHAVPGIMEVTNWSLARGSWDDLGVWRLYSEPELIRYAQVVAHETGHVFWASDQYDRPNSTGCDATFAPSILRASLAGSDPEKTNRNDVLCDNYQRSIMKYPEFGWWSYGSSSMPDAGVPIVDWHARAQIGWGDT</sequence>
<evidence type="ECO:0000313" key="3">
    <source>
        <dbReference type="Proteomes" id="UP000228711"/>
    </source>
</evidence>
<gene>
    <name evidence="2" type="ORF">COT25_00105</name>
</gene>
<dbReference type="EMBL" id="PEXV01000004">
    <property type="protein sequence ID" value="PIS42002.1"/>
    <property type="molecule type" value="Genomic_DNA"/>
</dbReference>
<feature type="non-terminal residue" evidence="2">
    <location>
        <position position="530"/>
    </location>
</feature>
<keyword evidence="1" id="KW-0812">Transmembrane</keyword>
<feature type="transmembrane region" description="Helical" evidence="1">
    <location>
        <begin position="20"/>
        <end position="38"/>
    </location>
</feature>
<keyword evidence="1" id="KW-0472">Membrane</keyword>